<dbReference type="InterPro" id="IPR050490">
    <property type="entry name" value="Bact_solute-bd_prot1"/>
</dbReference>
<comment type="caution">
    <text evidence="1">The sequence shown here is derived from an EMBL/GenBank/DDBJ whole genome shotgun (WGS) entry which is preliminary data.</text>
</comment>
<reference evidence="1 2" key="1">
    <citation type="submission" date="2018-02" db="EMBL/GenBank/DDBJ databases">
        <title>Genomic Reconstructions from Amazon Rainforest and Pasture Soil Reveal Novel Insights into the Physiology of Candidate Phyla in Tropical Sites.</title>
        <authorList>
            <person name="Kroeger M.E."/>
            <person name="Delmont T."/>
            <person name="Eren A.M."/>
            <person name="Guo J."/>
            <person name="Meyer K.M."/>
            <person name="Khan K."/>
            <person name="Rodrigues J.L.M."/>
            <person name="Bohannan B.J.M."/>
            <person name="Tringe S."/>
            <person name="Borges C.D."/>
            <person name="Tiedje J."/>
            <person name="Tsai S.M."/>
            <person name="Nusslein K."/>
        </authorList>
    </citation>
    <scope>NUCLEOTIDE SEQUENCE [LARGE SCALE GENOMIC DNA]</scope>
    <source>
        <strain evidence="1">Amazon FNV 2010 28 9</strain>
    </source>
</reference>
<dbReference type="EMBL" id="PSRQ01000007">
    <property type="protein sequence ID" value="PWU24225.1"/>
    <property type="molecule type" value="Genomic_DNA"/>
</dbReference>
<accession>A0A317JQ31</accession>
<gene>
    <name evidence="1" type="ORF">C5B42_00340</name>
</gene>
<dbReference type="PANTHER" id="PTHR43649">
    <property type="entry name" value="ARABINOSE-BINDING PROTEIN-RELATED"/>
    <property type="match status" value="1"/>
</dbReference>
<dbReference type="Proteomes" id="UP000246104">
    <property type="component" value="Unassembled WGS sequence"/>
</dbReference>
<sequence length="378" mass="42314">MVLKGITWDHPRGYEPLAAAAAAYEKKTGIRVEWQKRSLALFGDQSIDELSRHFDLLIVDHPHVGIMAQTNCISPMDDFISKAEMEVLKNSSGEPSFSSYTYLKKQWALPIDAAFQAAAYRPDLISTLPVPQDWGQVFEVADVLRKKGLKMGMALCPTDCLCSFLSLTAQLGSPIKEENNSLVDPEIGIRALEYLRKLRDSAHEQSLDFNPIQLYDFMCDHDDISYSPLGFCYTNYSRIGFRNKLLSFTNPPGIKNSVLGGAGISISSSSVYPKEAAGFAFWVCSGEIQCGLYVGAQGQPAHQQAWRDDQANRITNNFFRQCLSALQSAYIRPRYPGWPPFQQKMGEIIHGFLSNDLEVHYILQMLDSLYKDSLKGSP</sequence>
<dbReference type="AlphaFoldDB" id="A0A317JQ31"/>
<evidence type="ECO:0000313" key="2">
    <source>
        <dbReference type="Proteomes" id="UP000246104"/>
    </source>
</evidence>
<name>A0A317JQ31_9BACT</name>
<dbReference type="PANTHER" id="PTHR43649:SF12">
    <property type="entry name" value="DIACETYLCHITOBIOSE BINDING PROTEIN DASA"/>
    <property type="match status" value="1"/>
</dbReference>
<organism evidence="1 2">
    <name type="scientific">Candidatus Cerribacteria bacterium 'Amazon FNV 2010 28 9'</name>
    <dbReference type="NCBI Taxonomy" id="2081795"/>
    <lineage>
        <taxon>Bacteria</taxon>
        <taxon>Candidatus Cerribacteria</taxon>
    </lineage>
</organism>
<protein>
    <recommendedName>
        <fullName evidence="3">ABC transporter substrate-binding protein</fullName>
    </recommendedName>
</protein>
<dbReference type="SUPFAM" id="SSF53850">
    <property type="entry name" value="Periplasmic binding protein-like II"/>
    <property type="match status" value="1"/>
</dbReference>
<dbReference type="Gene3D" id="3.40.190.10">
    <property type="entry name" value="Periplasmic binding protein-like II"/>
    <property type="match status" value="1"/>
</dbReference>
<evidence type="ECO:0000313" key="1">
    <source>
        <dbReference type="EMBL" id="PWU24225.1"/>
    </source>
</evidence>
<evidence type="ECO:0008006" key="3">
    <source>
        <dbReference type="Google" id="ProtNLM"/>
    </source>
</evidence>
<proteinExistence type="predicted"/>